<proteinExistence type="predicted"/>
<evidence type="ECO:0000259" key="1">
    <source>
        <dbReference type="Pfam" id="PF01863"/>
    </source>
</evidence>
<evidence type="ECO:0000313" key="2">
    <source>
        <dbReference type="EMBL" id="RZI45174.1"/>
    </source>
</evidence>
<protein>
    <submittedName>
        <fullName evidence="2">M48 family peptidase</fullName>
    </submittedName>
</protein>
<dbReference type="Pfam" id="PF01863">
    <property type="entry name" value="YgjP-like"/>
    <property type="match status" value="1"/>
</dbReference>
<keyword evidence="3" id="KW-1185">Reference proteome</keyword>
<evidence type="ECO:0000313" key="3">
    <source>
        <dbReference type="Proteomes" id="UP000293550"/>
    </source>
</evidence>
<gene>
    <name evidence="2" type="ORF">EQU50_08025</name>
</gene>
<dbReference type="CDD" id="cd07344">
    <property type="entry name" value="M48_yhfN_like"/>
    <property type="match status" value="1"/>
</dbReference>
<dbReference type="InterPro" id="IPR002725">
    <property type="entry name" value="YgjP-like_metallopeptidase"/>
</dbReference>
<dbReference type="Gene3D" id="3.30.2010.10">
    <property type="entry name" value="Metalloproteases ('zincins'), catalytic domain"/>
    <property type="match status" value="1"/>
</dbReference>
<reference evidence="2 3" key="1">
    <citation type="submission" date="2018-10" db="EMBL/GenBank/DDBJ databases">
        <title>An updated phylogeny of the Alphaproteobacteria reveals that the parasitic Rickettsiales and Holosporales have independent origins.</title>
        <authorList>
            <person name="Munoz-Gomez S.A."/>
            <person name="Hess S."/>
            <person name="Burger G."/>
            <person name="Lang B.F."/>
            <person name="Susko E."/>
            <person name="Slamovits C.H."/>
            <person name="Roger A.J."/>
        </authorList>
    </citation>
    <scope>NUCLEOTIDE SEQUENCE [LARGE SCALE GENOMIC DNA]</scope>
    <source>
        <strain evidence="2">HOLO01</strain>
    </source>
</reference>
<accession>A0A4Q7DH11</accession>
<comment type="caution">
    <text evidence="2">The sequence shown here is derived from an EMBL/GenBank/DDBJ whole genome shotgun (WGS) entry which is preliminary data.</text>
</comment>
<dbReference type="PANTHER" id="PTHR30399">
    <property type="entry name" value="UNCHARACTERIZED PROTEIN YGJP"/>
    <property type="match status" value="1"/>
</dbReference>
<name>A0A4Q7DH11_9PROT</name>
<sequence length="177" mass="20577">MLSGLFRFFLPQSVFTPPPLQEGIILPILGFERQVVFRRDIRRNITITDQQIIVSTPGQDFAKVLEAGLKDHIRQLFQDLCQDLADRLGTHFNKITIRDTRSRWGSCSSKGNLSFSWRLIFAPHAVVKYLAAHEVSHLKHMNHSRVFWKTVASLDPDYQKARQWLRHNGQRLLGVRF</sequence>
<dbReference type="OrthoDB" id="9795402at2"/>
<dbReference type="Proteomes" id="UP000293550">
    <property type="component" value="Unassembled WGS sequence"/>
</dbReference>
<dbReference type="PANTHER" id="PTHR30399:SF1">
    <property type="entry name" value="UTP PYROPHOSPHATASE"/>
    <property type="match status" value="1"/>
</dbReference>
<dbReference type="AlphaFoldDB" id="A0A4Q7DH11"/>
<organism evidence="2 3">
    <name type="scientific">Candidatus Finniella inopinata</name>
    <dbReference type="NCBI Taxonomy" id="1696036"/>
    <lineage>
        <taxon>Bacteria</taxon>
        <taxon>Pseudomonadati</taxon>
        <taxon>Pseudomonadota</taxon>
        <taxon>Alphaproteobacteria</taxon>
        <taxon>Holosporales</taxon>
        <taxon>Candidatus Paracaedibacteraceae</taxon>
        <taxon>Candidatus Finniella</taxon>
    </lineage>
</organism>
<feature type="domain" description="YgjP-like metallopeptidase" evidence="1">
    <location>
        <begin position="29"/>
        <end position="167"/>
    </location>
</feature>
<dbReference type="InterPro" id="IPR053136">
    <property type="entry name" value="UTP_pyrophosphatase-like"/>
</dbReference>
<dbReference type="EMBL" id="SCFB01000023">
    <property type="protein sequence ID" value="RZI45174.1"/>
    <property type="molecule type" value="Genomic_DNA"/>
</dbReference>